<comment type="function">
    <text evidence="6">Catalyzes the conversion of 7,8-dihydroneopterin to 6-hydroxymethyl-7,8-dihydropterin.</text>
</comment>
<evidence type="ECO:0000256" key="6">
    <source>
        <dbReference type="RuleBase" id="RU362079"/>
    </source>
</evidence>
<reference evidence="8" key="1">
    <citation type="journal article" date="2020" name="mSystems">
        <title>Genome- and Community-Level Interaction Insights into Carbon Utilization and Element Cycling Functions of Hydrothermarchaeota in Hydrothermal Sediment.</title>
        <authorList>
            <person name="Zhou Z."/>
            <person name="Liu Y."/>
            <person name="Xu W."/>
            <person name="Pan J."/>
            <person name="Luo Z.H."/>
            <person name="Li M."/>
        </authorList>
    </citation>
    <scope>NUCLEOTIDE SEQUENCE [LARGE SCALE GENOMIC DNA]</scope>
    <source>
        <strain evidence="8">HyVt-570</strain>
    </source>
</reference>
<evidence type="ECO:0000256" key="2">
    <source>
        <dbReference type="ARBA" id="ARBA00005013"/>
    </source>
</evidence>
<dbReference type="GO" id="GO:0046656">
    <property type="term" value="P:folic acid biosynthetic process"/>
    <property type="evidence" value="ECO:0007669"/>
    <property type="project" value="UniProtKB-UniRule"/>
</dbReference>
<dbReference type="Pfam" id="PF02152">
    <property type="entry name" value="FolB"/>
    <property type="match status" value="1"/>
</dbReference>
<comment type="pathway">
    <text evidence="2 6">Cofactor biosynthesis; tetrahydrofolate biosynthesis; 2-amino-4-hydroxy-6-hydroxymethyl-7,8-dihydropteridine diphosphate from 7,8-dihydroneopterin triphosphate: step 3/4.</text>
</comment>
<evidence type="ECO:0000256" key="4">
    <source>
        <dbReference type="ARBA" id="ARBA00022909"/>
    </source>
</evidence>
<dbReference type="GO" id="GO:0004150">
    <property type="term" value="F:dihydroneopterin aldolase activity"/>
    <property type="evidence" value="ECO:0007669"/>
    <property type="project" value="UniProtKB-UniRule"/>
</dbReference>
<dbReference type="SUPFAM" id="SSF55620">
    <property type="entry name" value="Tetrahydrobiopterin biosynthesis enzymes-like"/>
    <property type="match status" value="1"/>
</dbReference>
<dbReference type="PANTHER" id="PTHR42844:SF1">
    <property type="entry name" value="DIHYDRONEOPTERIN ALDOLASE 1-RELATED"/>
    <property type="match status" value="1"/>
</dbReference>
<evidence type="ECO:0000256" key="3">
    <source>
        <dbReference type="ARBA" id="ARBA00005708"/>
    </source>
</evidence>
<evidence type="ECO:0000313" key="8">
    <source>
        <dbReference type="EMBL" id="HGY08917.1"/>
    </source>
</evidence>
<dbReference type="SMART" id="SM00905">
    <property type="entry name" value="FolB"/>
    <property type="match status" value="1"/>
</dbReference>
<accession>A0A7C4ZFV4</accession>
<dbReference type="EMBL" id="DRPZ01000069">
    <property type="protein sequence ID" value="HGY08917.1"/>
    <property type="molecule type" value="Genomic_DNA"/>
</dbReference>
<sequence length="121" mass="13485">MGRIVLEGLEFYGRHGVKPEEGALGARFIVDVELEIAFEGKGDRLSATVDYAQVHALVTEVVTGERFYLIEALADALANRLLERFERVRSLVVRVHKPHAPLQGVFRDVFAEVAKERPAGE</sequence>
<dbReference type="GO" id="GO:0046654">
    <property type="term" value="P:tetrahydrofolate biosynthetic process"/>
    <property type="evidence" value="ECO:0007669"/>
    <property type="project" value="UniProtKB-UniRule"/>
</dbReference>
<protein>
    <recommendedName>
        <fullName evidence="6">7,8-dihydroneopterin aldolase</fullName>
        <ecNumber evidence="6">4.1.2.25</ecNumber>
    </recommendedName>
</protein>
<comment type="similarity">
    <text evidence="3 6">Belongs to the DHNA family.</text>
</comment>
<comment type="caution">
    <text evidence="8">The sequence shown here is derived from an EMBL/GenBank/DDBJ whole genome shotgun (WGS) entry which is preliminary data.</text>
</comment>
<dbReference type="UniPathway" id="UPA00077">
    <property type="reaction ID" value="UER00154"/>
</dbReference>
<dbReference type="InterPro" id="IPR043133">
    <property type="entry name" value="GTP-CH-I_C/QueF"/>
</dbReference>
<dbReference type="EC" id="4.1.2.25" evidence="6"/>
<evidence type="ECO:0000259" key="7">
    <source>
        <dbReference type="SMART" id="SM00905"/>
    </source>
</evidence>
<dbReference type="NCBIfam" id="TIGR00525">
    <property type="entry name" value="folB"/>
    <property type="match status" value="1"/>
</dbReference>
<evidence type="ECO:0000256" key="1">
    <source>
        <dbReference type="ARBA" id="ARBA00001353"/>
    </source>
</evidence>
<keyword evidence="4 6" id="KW-0289">Folate biosynthesis</keyword>
<name>A0A7C4ZFV4_9DEIN</name>
<organism evidence="8">
    <name type="scientific">Oceanithermus profundus</name>
    <dbReference type="NCBI Taxonomy" id="187137"/>
    <lineage>
        <taxon>Bacteria</taxon>
        <taxon>Thermotogati</taxon>
        <taxon>Deinococcota</taxon>
        <taxon>Deinococci</taxon>
        <taxon>Thermales</taxon>
        <taxon>Thermaceae</taxon>
        <taxon>Oceanithermus</taxon>
    </lineage>
</organism>
<dbReference type="CDD" id="cd00534">
    <property type="entry name" value="DHNA_DHNTPE"/>
    <property type="match status" value="1"/>
</dbReference>
<proteinExistence type="inferred from homology"/>
<dbReference type="GO" id="GO:0005737">
    <property type="term" value="C:cytoplasm"/>
    <property type="evidence" value="ECO:0007669"/>
    <property type="project" value="TreeGrafter"/>
</dbReference>
<dbReference type="InterPro" id="IPR006157">
    <property type="entry name" value="FolB_dom"/>
</dbReference>
<dbReference type="AlphaFoldDB" id="A0A7C4ZFV4"/>
<dbReference type="NCBIfam" id="TIGR00526">
    <property type="entry name" value="folB_dom"/>
    <property type="match status" value="1"/>
</dbReference>
<gene>
    <name evidence="8" type="primary">folB</name>
    <name evidence="8" type="ORF">ENK37_02525</name>
</gene>
<dbReference type="InterPro" id="IPR006156">
    <property type="entry name" value="Dihydroneopterin_aldolase"/>
</dbReference>
<dbReference type="PANTHER" id="PTHR42844">
    <property type="entry name" value="DIHYDRONEOPTERIN ALDOLASE 1-RELATED"/>
    <property type="match status" value="1"/>
</dbReference>
<dbReference type="Gene3D" id="3.30.1130.10">
    <property type="match status" value="1"/>
</dbReference>
<keyword evidence="5 6" id="KW-0456">Lyase</keyword>
<evidence type="ECO:0000256" key="5">
    <source>
        <dbReference type="ARBA" id="ARBA00023239"/>
    </source>
</evidence>
<comment type="catalytic activity">
    <reaction evidence="1 6">
        <text>7,8-dihydroneopterin = 6-hydroxymethyl-7,8-dihydropterin + glycolaldehyde</text>
        <dbReference type="Rhea" id="RHEA:10540"/>
        <dbReference type="ChEBI" id="CHEBI:17001"/>
        <dbReference type="ChEBI" id="CHEBI:17071"/>
        <dbReference type="ChEBI" id="CHEBI:44841"/>
        <dbReference type="EC" id="4.1.2.25"/>
    </reaction>
</comment>
<dbReference type="Proteomes" id="UP000885759">
    <property type="component" value="Unassembled WGS sequence"/>
</dbReference>
<feature type="domain" description="Dihydroneopterin aldolase/epimerase" evidence="7">
    <location>
        <begin position="4"/>
        <end position="115"/>
    </location>
</feature>